<keyword evidence="2" id="KW-0472">Membrane</keyword>
<feature type="compositionally biased region" description="Polar residues" evidence="1">
    <location>
        <begin position="371"/>
        <end position="380"/>
    </location>
</feature>
<feature type="compositionally biased region" description="Basic and acidic residues" evidence="1">
    <location>
        <begin position="381"/>
        <end position="392"/>
    </location>
</feature>
<dbReference type="EMBL" id="NBBI01000002">
    <property type="protein sequence ID" value="OWK31022.1"/>
    <property type="molecule type" value="Genomic_DNA"/>
</dbReference>
<proteinExistence type="predicted"/>
<feature type="transmembrane region" description="Helical" evidence="2">
    <location>
        <begin position="152"/>
        <end position="171"/>
    </location>
</feature>
<keyword evidence="2" id="KW-1133">Transmembrane helix</keyword>
<feature type="transmembrane region" description="Helical" evidence="2">
    <location>
        <begin position="99"/>
        <end position="117"/>
    </location>
</feature>
<protein>
    <submittedName>
        <fullName evidence="3">Uncharacterized protein</fullName>
    </submittedName>
</protein>
<comment type="caution">
    <text evidence="3">The sequence shown here is derived from an EMBL/GenBank/DDBJ whole genome shotgun (WGS) entry which is preliminary data.</text>
</comment>
<reference evidence="3 4" key="1">
    <citation type="submission" date="2017-03" db="EMBL/GenBank/DDBJ databases">
        <title>Genome sequence of Sphingomonas dokdonensis DSM 21029.</title>
        <authorList>
            <person name="Poehlein A."/>
            <person name="Wuebbeler J.H."/>
            <person name="Steinbuechel A."/>
            <person name="Daniel R."/>
        </authorList>
    </citation>
    <scope>NUCLEOTIDE SEQUENCE [LARGE SCALE GENOMIC DNA]</scope>
    <source>
        <strain evidence="3 4">DSM 21029</strain>
    </source>
</reference>
<evidence type="ECO:0000256" key="2">
    <source>
        <dbReference type="SAM" id="Phobius"/>
    </source>
</evidence>
<dbReference type="Proteomes" id="UP000197290">
    <property type="component" value="Unassembled WGS sequence"/>
</dbReference>
<keyword evidence="2" id="KW-0812">Transmembrane</keyword>
<feature type="transmembrane region" description="Helical" evidence="2">
    <location>
        <begin position="319"/>
        <end position="336"/>
    </location>
</feature>
<keyword evidence="4" id="KW-1185">Reference proteome</keyword>
<evidence type="ECO:0000313" key="4">
    <source>
        <dbReference type="Proteomes" id="UP000197290"/>
    </source>
</evidence>
<dbReference type="RefSeq" id="WP_088366421.1">
    <property type="nucleotide sequence ID" value="NZ_NBBI01000002.1"/>
</dbReference>
<accession>A0A245ZMQ9</accession>
<evidence type="ECO:0000256" key="1">
    <source>
        <dbReference type="SAM" id="MobiDB-lite"/>
    </source>
</evidence>
<feature type="transmembrane region" description="Helical" evidence="2">
    <location>
        <begin position="249"/>
        <end position="267"/>
    </location>
</feature>
<dbReference type="OrthoDB" id="5520726at2"/>
<sequence length="392" mass="39961">MSAGLRRGLADLTCRALQAILPPSLQSWGWAIRCETANIPDDTKALLFAIQGLCGLMPRAIASHLLQPFASLFGEGTPLPGGSTTMSIVQATMCRPRTIGIACAIAAVALGIVYLAIAGAPMRYLGVNAGALVIGLTMLALLGGSPAADQRWMGAAIVAAAGTLLATAFLGADVDGAARWVRLGGLAVQPSLILVPVMLVAFSRCHDVLATAGIVAAAAAMALQPDRAMAGMLALCLAARAITDRDRHAIAALAAGVASFAATLARADTLPATPYVDQILYSSFQVHGGAGLAVWGGLALLLLPAVIGWRRDAENRATYVAFGMVWLAAMLAAGLGNYPTPIVGYGGSAIIGYALSLLALPKLASAGASAVSRTPDATDSTQRDRTLRVGLA</sequence>
<dbReference type="AlphaFoldDB" id="A0A245ZMQ9"/>
<name>A0A245ZMQ9_9SPHN</name>
<organism evidence="3 4">
    <name type="scientific">Sphingomonas dokdonensis</name>
    <dbReference type="NCBI Taxonomy" id="344880"/>
    <lineage>
        <taxon>Bacteria</taxon>
        <taxon>Pseudomonadati</taxon>
        <taxon>Pseudomonadota</taxon>
        <taxon>Alphaproteobacteria</taxon>
        <taxon>Sphingomonadales</taxon>
        <taxon>Sphingomonadaceae</taxon>
        <taxon>Sphingomonas</taxon>
    </lineage>
</organism>
<feature type="transmembrane region" description="Helical" evidence="2">
    <location>
        <begin position="342"/>
        <end position="360"/>
    </location>
</feature>
<gene>
    <name evidence="3" type="ORF">SPDO_10270</name>
</gene>
<feature type="region of interest" description="Disordered" evidence="1">
    <location>
        <begin position="371"/>
        <end position="392"/>
    </location>
</feature>
<feature type="transmembrane region" description="Helical" evidence="2">
    <location>
        <begin position="183"/>
        <end position="202"/>
    </location>
</feature>
<evidence type="ECO:0000313" key="3">
    <source>
        <dbReference type="EMBL" id="OWK31022.1"/>
    </source>
</evidence>
<feature type="transmembrane region" description="Helical" evidence="2">
    <location>
        <begin position="287"/>
        <end position="307"/>
    </location>
</feature>
<feature type="transmembrane region" description="Helical" evidence="2">
    <location>
        <begin position="124"/>
        <end position="146"/>
    </location>
</feature>